<evidence type="ECO:0000313" key="2">
    <source>
        <dbReference type="Proteomes" id="UP001153148"/>
    </source>
</evidence>
<reference evidence="1" key="1">
    <citation type="submission" date="2021-03" db="EMBL/GenBank/DDBJ databases">
        <authorList>
            <person name="Tran Van P."/>
        </authorList>
    </citation>
    <scope>NUCLEOTIDE SEQUENCE</scope>
</reference>
<protein>
    <submittedName>
        <fullName evidence="1">Uncharacterized protein</fullName>
    </submittedName>
</protein>
<accession>A0ABN7P3B6</accession>
<evidence type="ECO:0000313" key="1">
    <source>
        <dbReference type="EMBL" id="CAG2062378.1"/>
    </source>
</evidence>
<sequence length="112" mass="12619">MTYGVTLTVDKTANDEEIGLLHAPCNNMDDKKKAWAVYTSVDKTTNVKGHLIYCKVLEHTNHSTVARFGSDGLKVLWPRGVHEKKVLEFYSDAMVTNNDGLKEKLGNDFYNI</sequence>
<dbReference type="EMBL" id="CAJPIN010019993">
    <property type="protein sequence ID" value="CAG2062378.1"/>
    <property type="molecule type" value="Genomic_DNA"/>
</dbReference>
<keyword evidence="2" id="KW-1185">Reference proteome</keyword>
<comment type="caution">
    <text evidence="1">The sequence shown here is derived from an EMBL/GenBank/DDBJ whole genome shotgun (WGS) entry which is preliminary data.</text>
</comment>
<gene>
    <name evidence="1" type="ORF">TPAB3V08_LOCUS9329</name>
</gene>
<dbReference type="Proteomes" id="UP001153148">
    <property type="component" value="Unassembled WGS sequence"/>
</dbReference>
<proteinExistence type="predicted"/>
<organism evidence="1 2">
    <name type="scientific">Timema podura</name>
    <name type="common">Walking stick</name>
    <dbReference type="NCBI Taxonomy" id="61482"/>
    <lineage>
        <taxon>Eukaryota</taxon>
        <taxon>Metazoa</taxon>
        <taxon>Ecdysozoa</taxon>
        <taxon>Arthropoda</taxon>
        <taxon>Hexapoda</taxon>
        <taxon>Insecta</taxon>
        <taxon>Pterygota</taxon>
        <taxon>Neoptera</taxon>
        <taxon>Polyneoptera</taxon>
        <taxon>Phasmatodea</taxon>
        <taxon>Timematodea</taxon>
        <taxon>Timematoidea</taxon>
        <taxon>Timematidae</taxon>
        <taxon>Timema</taxon>
    </lineage>
</organism>
<name>A0ABN7P3B6_TIMPD</name>